<evidence type="ECO:0000256" key="9">
    <source>
        <dbReference type="ARBA" id="ARBA00023136"/>
    </source>
</evidence>
<keyword evidence="8 13" id="KW-1133">Transmembrane helix</keyword>
<evidence type="ECO:0000256" key="12">
    <source>
        <dbReference type="ARBA" id="ARBA00033342"/>
    </source>
</evidence>
<dbReference type="OrthoDB" id="9780552at2"/>
<keyword evidence="13" id="KW-0997">Cell inner membrane</keyword>
<dbReference type="Pfam" id="PF02096">
    <property type="entry name" value="60KD_IMP"/>
    <property type="match status" value="1"/>
</dbReference>
<dbReference type="PANTHER" id="PTHR12428">
    <property type="entry name" value="OXA1"/>
    <property type="match status" value="1"/>
</dbReference>
<evidence type="ECO:0000256" key="4">
    <source>
        <dbReference type="ARBA" id="ARBA00022448"/>
    </source>
</evidence>
<keyword evidence="6 13" id="KW-0812">Transmembrane</keyword>
<keyword evidence="7 13" id="KW-0653">Protein transport</keyword>
<dbReference type="GO" id="GO:0015031">
    <property type="term" value="P:protein transport"/>
    <property type="evidence" value="ECO:0007669"/>
    <property type="project" value="UniProtKB-KW"/>
</dbReference>
<evidence type="ECO:0000256" key="14">
    <source>
        <dbReference type="SAM" id="MobiDB-lite"/>
    </source>
</evidence>
<feature type="compositionally biased region" description="Low complexity" evidence="14">
    <location>
        <begin position="52"/>
        <end position="79"/>
    </location>
</feature>
<keyword evidence="10 13" id="KW-0143">Chaperone</keyword>
<comment type="similarity">
    <text evidence="2 13">Belongs to the OXA1/ALB3/YidC family. Type 1 subfamily.</text>
</comment>
<evidence type="ECO:0000256" key="13">
    <source>
        <dbReference type="HAMAP-Rule" id="MF_01810"/>
    </source>
</evidence>
<dbReference type="FunCoup" id="C1F9G1">
    <property type="interactions" value="250"/>
</dbReference>
<feature type="transmembrane region" description="Helical" evidence="13">
    <location>
        <begin position="19"/>
        <end position="36"/>
    </location>
</feature>
<dbReference type="eggNOG" id="COG0706">
    <property type="taxonomic scope" value="Bacteria"/>
</dbReference>
<evidence type="ECO:0000313" key="17">
    <source>
        <dbReference type="EMBL" id="ACO32496.1"/>
    </source>
</evidence>
<evidence type="ECO:0000256" key="8">
    <source>
        <dbReference type="ARBA" id="ARBA00022989"/>
    </source>
</evidence>
<dbReference type="Proteomes" id="UP000002207">
    <property type="component" value="Chromosome"/>
</dbReference>
<dbReference type="InterPro" id="IPR019998">
    <property type="entry name" value="Membr_insert_YidC"/>
</dbReference>
<evidence type="ECO:0000256" key="3">
    <source>
        <dbReference type="ARBA" id="ARBA00015325"/>
    </source>
</evidence>
<keyword evidence="5 13" id="KW-1003">Cell membrane</keyword>
<proteinExistence type="inferred from homology"/>
<organism evidence="17 18">
    <name type="scientific">Acidobacterium capsulatum (strain ATCC 51196 / DSM 11244 / BCRC 80197 / JCM 7670 / NBRC 15755 / NCIMB 13165 / 161)</name>
    <dbReference type="NCBI Taxonomy" id="240015"/>
    <lineage>
        <taxon>Bacteria</taxon>
        <taxon>Pseudomonadati</taxon>
        <taxon>Acidobacteriota</taxon>
        <taxon>Terriglobia</taxon>
        <taxon>Terriglobales</taxon>
        <taxon>Acidobacteriaceae</taxon>
        <taxon>Acidobacterium</taxon>
    </lineage>
</organism>
<dbReference type="NCBIfam" id="TIGR03592">
    <property type="entry name" value="yidC_oxa1_cterm"/>
    <property type="match status" value="1"/>
</dbReference>
<dbReference type="InterPro" id="IPR047196">
    <property type="entry name" value="YidC_ALB_C"/>
</dbReference>
<evidence type="ECO:0000259" key="15">
    <source>
        <dbReference type="Pfam" id="PF02096"/>
    </source>
</evidence>
<evidence type="ECO:0000256" key="2">
    <source>
        <dbReference type="ARBA" id="ARBA00010527"/>
    </source>
</evidence>
<evidence type="ECO:0000256" key="7">
    <source>
        <dbReference type="ARBA" id="ARBA00022927"/>
    </source>
</evidence>
<dbReference type="GO" id="GO:0051205">
    <property type="term" value="P:protein insertion into membrane"/>
    <property type="evidence" value="ECO:0007669"/>
    <property type="project" value="TreeGrafter"/>
</dbReference>
<gene>
    <name evidence="13" type="primary">yidC</name>
    <name evidence="17" type="ordered locus">ACP_2117</name>
</gene>
<dbReference type="CDD" id="cd20070">
    <property type="entry name" value="5TM_YidC_Alb3"/>
    <property type="match status" value="1"/>
</dbReference>
<comment type="subcellular location">
    <subcellularLocation>
        <location evidence="1 13">Cell inner membrane</location>
        <topology evidence="1 13">Multi-pass membrane protein</topology>
    </subcellularLocation>
</comment>
<dbReference type="GO" id="GO:0005886">
    <property type="term" value="C:plasma membrane"/>
    <property type="evidence" value="ECO:0007669"/>
    <property type="project" value="UniProtKB-SubCell"/>
</dbReference>
<dbReference type="RefSeq" id="WP_015897217.1">
    <property type="nucleotide sequence ID" value="NC_012483.1"/>
</dbReference>
<evidence type="ECO:0000256" key="11">
    <source>
        <dbReference type="ARBA" id="ARBA00033245"/>
    </source>
</evidence>
<feature type="domain" description="Membrane insertase YidC/Oxa/ALB C-terminal" evidence="15">
    <location>
        <begin position="390"/>
        <end position="574"/>
    </location>
</feature>
<dbReference type="Gene3D" id="2.70.98.90">
    <property type="match status" value="1"/>
</dbReference>
<evidence type="ECO:0000259" key="16">
    <source>
        <dbReference type="Pfam" id="PF14849"/>
    </source>
</evidence>
<dbReference type="KEGG" id="aca:ACP_2117"/>
<evidence type="ECO:0000256" key="5">
    <source>
        <dbReference type="ARBA" id="ARBA00022475"/>
    </source>
</evidence>
<protein>
    <recommendedName>
        <fullName evidence="3 13">Membrane protein insertase YidC</fullName>
    </recommendedName>
    <alternativeName>
        <fullName evidence="12 13">Foldase YidC</fullName>
    </alternativeName>
    <alternativeName>
        <fullName evidence="11 13">Membrane integrase YidC</fullName>
    </alternativeName>
    <alternativeName>
        <fullName evidence="13">Membrane protein YidC</fullName>
    </alternativeName>
</protein>
<dbReference type="PRINTS" id="PR00701">
    <property type="entry name" value="60KDINNERMP"/>
</dbReference>
<evidence type="ECO:0000256" key="10">
    <source>
        <dbReference type="ARBA" id="ARBA00023186"/>
    </source>
</evidence>
<evidence type="ECO:0000256" key="6">
    <source>
        <dbReference type="ARBA" id="ARBA00022692"/>
    </source>
</evidence>
<dbReference type="InterPro" id="IPR001708">
    <property type="entry name" value="YidC/ALB3/OXA1/COX18"/>
</dbReference>
<sequence length="605" mass="66498">MPEIQNPNQQSGGPDSRTLLIYAVIFLAIFLGLQYFRSKNAPPAPPNGKHTPAAQKNSPAPSAAPASAPGQTASGNAPAAATTPAVLAAAETTTTVESPLYRVTFTNRGGVAKSWILKKYTNDAQNRPLDMVNDKAAQQFGYPLSLYTYDAALTQQLNQAMYVPSATGTIQAPATLTFRYSANGLTVEKTFRFEKSYVLETDVKVTRNGAPVTALLAWPSGFGDQETLPQYQNAQIDQETGAKTGFHLAGGPNVKQIEPKKVSGGDTVQGPLDYAGVSDLYFASIFLPPNPDNALMVTLHHALELPRDPAHPKTSKMDQVPVLGAAVGSTTGEVHDRLFVGPKALDVLKSIHTAYHFNLEGIVHYGFWGWIAKPMFLVLQFFHNHGIPNWGWAILLLTLILNAAMMPTRVTMMKKSLAMMRIQPQMDAIKAKYAKYKATDPRKQEMNKEMMDLQKREGINMFAGCLPMLLQYPLLIGFYRMLEVTIALRHAHWMWLPDLSAPDPYYILPIFVVVSMFLVQFFTPSPGVDPAQQRMMAFMMPAFFGFMMLHIGSGVALYWAGGNILGVGQQWVMNSTGMGREMKELAAKRAARKRAQGGKVINARR</sequence>
<feature type="transmembrane region" description="Helical" evidence="13">
    <location>
        <begin position="505"/>
        <end position="523"/>
    </location>
</feature>
<dbReference type="EMBL" id="CP001472">
    <property type="protein sequence ID" value="ACO32496.1"/>
    <property type="molecule type" value="Genomic_DNA"/>
</dbReference>
<dbReference type="InterPro" id="IPR038221">
    <property type="entry name" value="YidC_periplasmic_sf"/>
</dbReference>
<dbReference type="NCBIfam" id="TIGR03593">
    <property type="entry name" value="yidC_nterm"/>
    <property type="match status" value="1"/>
</dbReference>
<feature type="transmembrane region" description="Helical" evidence="13">
    <location>
        <begin position="389"/>
        <end position="412"/>
    </location>
</feature>
<keyword evidence="18" id="KW-1185">Reference proteome</keyword>
<dbReference type="Pfam" id="PF14849">
    <property type="entry name" value="YidC_periplas"/>
    <property type="match status" value="1"/>
</dbReference>
<keyword evidence="9 13" id="KW-0472">Membrane</keyword>
<comment type="function">
    <text evidence="13">Required for the insertion and/or proper folding and/or complex formation of integral membrane proteins into the membrane. Involved in integration of membrane proteins that insert both dependently and independently of the Sec translocase complex, as well as at least some lipoproteins. Aids folding of multispanning membrane proteins.</text>
</comment>
<dbReference type="AlphaFoldDB" id="C1F9G1"/>
<feature type="region of interest" description="Disordered" evidence="14">
    <location>
        <begin position="42"/>
        <end position="79"/>
    </location>
</feature>
<name>C1F9G1_ACIC5</name>
<accession>C1F9G1</accession>
<reference evidence="17" key="1">
    <citation type="journal article" date="2009" name="Appl. Environ. Microbiol.">
        <title>Three genomes from the phylum Acidobacteria provide insight into the lifestyles of these microorganisms in soils.</title>
        <authorList>
            <person name="Ward N.L."/>
            <person name="Challacombe J.F."/>
            <person name="Janssen P.H."/>
            <person name="Henrissat B."/>
            <person name="Coutinho P.M."/>
            <person name="Wu M."/>
            <person name="Xie G."/>
            <person name="Haft D.H."/>
            <person name="Sait M."/>
            <person name="Badger J."/>
            <person name="Barabote R.D."/>
            <person name="Bradley B."/>
            <person name="Brettin T.S."/>
            <person name="Brinkac L.M."/>
            <person name="Bruce D."/>
            <person name="Creasy T."/>
            <person name="Daugherty S.C."/>
            <person name="Davidsen T.M."/>
            <person name="DeBoy R.T."/>
            <person name="Detter J.C."/>
            <person name="Dodson R.J."/>
            <person name="Durkin A.S."/>
            <person name="Ganapathy A."/>
            <person name="Gwinn-Giglio M."/>
            <person name="Han C.S."/>
            <person name="Khouri H."/>
            <person name="Kiss H."/>
            <person name="Kothari S.P."/>
            <person name="Madupu R."/>
            <person name="Nelson K.E."/>
            <person name="Nelson W.C."/>
            <person name="Paulsen I."/>
            <person name="Penn K."/>
            <person name="Ren Q."/>
            <person name="Rosovitz M.J."/>
            <person name="Selengut J.D."/>
            <person name="Shrivastava S."/>
            <person name="Sullivan S.A."/>
            <person name="Tapia R."/>
            <person name="Thompson L.S."/>
            <person name="Watkins K.L."/>
            <person name="Yang Q."/>
            <person name="Yu C."/>
            <person name="Zafar N."/>
            <person name="Zhou L."/>
            <person name="Kuske C.R."/>
        </authorList>
    </citation>
    <scope>NUCLEOTIDE SEQUENCE [LARGE SCALE GENOMIC DNA]</scope>
    <source>
        <strain evidence="17">ATCC 51196</strain>
    </source>
</reference>
<dbReference type="InterPro" id="IPR028055">
    <property type="entry name" value="YidC/Oxa/ALB_C"/>
</dbReference>
<dbReference type="STRING" id="240015.ACP_2117"/>
<dbReference type="InParanoid" id="C1F9G1"/>
<dbReference type="GO" id="GO:0032977">
    <property type="term" value="F:membrane insertase activity"/>
    <property type="evidence" value="ECO:0007669"/>
    <property type="project" value="InterPro"/>
</dbReference>
<dbReference type="HAMAP" id="MF_01810">
    <property type="entry name" value="YidC_type1"/>
    <property type="match status" value="1"/>
</dbReference>
<feature type="domain" description="Membrane insertase YidC N-terminal" evidence="16">
    <location>
        <begin position="94"/>
        <end position="377"/>
    </location>
</feature>
<dbReference type="HOGENOM" id="CLU_016535_3_0_0"/>
<keyword evidence="4 13" id="KW-0813">Transport</keyword>
<dbReference type="InterPro" id="IPR028053">
    <property type="entry name" value="Membr_insert_YidC_N"/>
</dbReference>
<dbReference type="PANTHER" id="PTHR12428:SF65">
    <property type="entry name" value="CYTOCHROME C OXIDASE ASSEMBLY PROTEIN COX18, MITOCHONDRIAL"/>
    <property type="match status" value="1"/>
</dbReference>
<evidence type="ECO:0000256" key="1">
    <source>
        <dbReference type="ARBA" id="ARBA00004429"/>
    </source>
</evidence>
<feature type="transmembrane region" description="Helical" evidence="13">
    <location>
        <begin position="458"/>
        <end position="479"/>
    </location>
</feature>
<evidence type="ECO:0000313" key="18">
    <source>
        <dbReference type="Proteomes" id="UP000002207"/>
    </source>
</evidence>
<feature type="transmembrane region" description="Helical" evidence="13">
    <location>
        <begin position="535"/>
        <end position="560"/>
    </location>
</feature>
<dbReference type="CDD" id="cd19961">
    <property type="entry name" value="EcYidC-like_peri"/>
    <property type="match status" value="1"/>
</dbReference>
<comment type="subunit">
    <text evidence="13">Interacts with the Sec translocase complex via SecD. Specifically interacts with transmembrane segments of nascent integral membrane proteins during membrane integration.</text>
</comment>